<dbReference type="InterPro" id="IPR018946">
    <property type="entry name" value="PhoD-like_MPP"/>
</dbReference>
<dbReference type="Pfam" id="PF16655">
    <property type="entry name" value="PhoD_N"/>
    <property type="match status" value="1"/>
</dbReference>
<dbReference type="CDD" id="cd07389">
    <property type="entry name" value="MPP_PhoD"/>
    <property type="match status" value="1"/>
</dbReference>
<protein>
    <submittedName>
        <fullName evidence="3">Alkaline phosphatase D family protein</fullName>
    </submittedName>
</protein>
<dbReference type="PANTHER" id="PTHR43606:SF2">
    <property type="entry name" value="ALKALINE PHOSPHATASE FAMILY PROTEIN (AFU_ORTHOLOGUE AFUA_5G03860)"/>
    <property type="match status" value="1"/>
</dbReference>
<dbReference type="InterPro" id="IPR029052">
    <property type="entry name" value="Metallo-depent_PP-like"/>
</dbReference>
<gene>
    <name evidence="3" type="ORF">KAK11_00535</name>
</gene>
<evidence type="ECO:0000259" key="1">
    <source>
        <dbReference type="Pfam" id="PF09423"/>
    </source>
</evidence>
<keyword evidence="4" id="KW-1185">Reference proteome</keyword>
<dbReference type="EMBL" id="JAGQDG010000001">
    <property type="protein sequence ID" value="MBQ0933795.1"/>
    <property type="molecule type" value="Genomic_DNA"/>
</dbReference>
<dbReference type="Gene3D" id="2.60.40.380">
    <property type="entry name" value="Purple acid phosphatase-like, N-terminal"/>
    <property type="match status" value="1"/>
</dbReference>
<name>A0ABS5DRN4_9BURK</name>
<evidence type="ECO:0000313" key="4">
    <source>
        <dbReference type="Proteomes" id="UP000672097"/>
    </source>
</evidence>
<dbReference type="SUPFAM" id="SSF56300">
    <property type="entry name" value="Metallo-dependent phosphatases"/>
    <property type="match status" value="1"/>
</dbReference>
<evidence type="ECO:0000313" key="3">
    <source>
        <dbReference type="EMBL" id="MBQ0933795.1"/>
    </source>
</evidence>
<feature type="domain" description="PhoD-like phosphatase metallophosphatase" evidence="1">
    <location>
        <begin position="139"/>
        <end position="477"/>
    </location>
</feature>
<reference evidence="3 4" key="1">
    <citation type="submission" date="2021-04" db="EMBL/GenBank/DDBJ databases">
        <title>The genome sequence of type strain Ideonella paludis KCTC 32238.</title>
        <authorList>
            <person name="Liu Y."/>
        </authorList>
    </citation>
    <scope>NUCLEOTIDE SEQUENCE [LARGE SCALE GENOMIC DNA]</scope>
    <source>
        <strain evidence="3 4">KCTC 32238</strain>
    </source>
</reference>
<dbReference type="PANTHER" id="PTHR43606">
    <property type="entry name" value="PHOSPHATASE, PUTATIVE (AFU_ORTHOLOGUE AFUA_6G08710)-RELATED"/>
    <property type="match status" value="1"/>
</dbReference>
<dbReference type="Gene3D" id="3.60.21.70">
    <property type="entry name" value="PhoD-like phosphatase"/>
    <property type="match status" value="1"/>
</dbReference>
<organism evidence="3 4">
    <name type="scientific">Ideonella paludis</name>
    <dbReference type="NCBI Taxonomy" id="1233411"/>
    <lineage>
        <taxon>Bacteria</taxon>
        <taxon>Pseudomonadati</taxon>
        <taxon>Pseudomonadota</taxon>
        <taxon>Betaproteobacteria</taxon>
        <taxon>Burkholderiales</taxon>
        <taxon>Sphaerotilaceae</taxon>
        <taxon>Ideonella</taxon>
    </lineage>
</organism>
<dbReference type="InterPro" id="IPR052900">
    <property type="entry name" value="Phospholipid_Metab_Enz"/>
</dbReference>
<feature type="domain" description="Phospholipase D N-terminal" evidence="2">
    <location>
        <begin position="38"/>
        <end position="127"/>
    </location>
</feature>
<dbReference type="InterPro" id="IPR038607">
    <property type="entry name" value="PhoD-like_sf"/>
</dbReference>
<comment type="caution">
    <text evidence="3">The sequence shown here is derived from an EMBL/GenBank/DDBJ whole genome shotgun (WGS) entry which is preliminary data.</text>
</comment>
<accession>A0ABS5DRN4</accession>
<dbReference type="InterPro" id="IPR032093">
    <property type="entry name" value="PhoD_N"/>
</dbReference>
<dbReference type="Proteomes" id="UP000672097">
    <property type="component" value="Unassembled WGS sequence"/>
</dbReference>
<dbReference type="Pfam" id="PF09423">
    <property type="entry name" value="PhoD"/>
    <property type="match status" value="1"/>
</dbReference>
<sequence>MPPELLPTRRACLTHSLTALGACFIPWARAADVPRFSLGVASGFPRPDGMVLWTQLSGHDLPERVEVRWEIAADEQFKTVLAKGLEVAEAAWGWSVHAELSGLPPDRWFWYRFHALGGQSMVGRTRTAPAPDAGTTLKFATASCQRYDMGHYAAWRQVVLDEPDLVMFLGDYIYEYGSRPDALRRHYGGLVSTLAQYRQRYQQYKSDPLLQAAHAACPWLFIWDDHEVDNDYAGLQGQSLQPHFGLQRAAAYQACWEALPLPKAMRPSGSDARIYGALNWGRLARILLLDDRQYRDPQACPKPSRGGSNTVTRQSCPELAAPERSLLGREQERWLAQAWDTQRPWNLLAQQTLMAPFAWSDPAGADGGLVWTDGWDGYAPARQRLLDTVAERKLAGAVVLGGDVHTHYVTELHRHAHDPRSPVVATEFCGTSISSLSLPQARIEAAAKLNPHVHYARGDARGYIGFTLSEKRLEARLMAVDDALQVDSAVRIAARYVVEAGRPAVVKD</sequence>
<proteinExistence type="predicted"/>
<evidence type="ECO:0000259" key="2">
    <source>
        <dbReference type="Pfam" id="PF16655"/>
    </source>
</evidence>